<dbReference type="NCBIfam" id="NF002869">
    <property type="entry name" value="PRK03187.1"/>
    <property type="match status" value="1"/>
</dbReference>
<comment type="caution">
    <text evidence="3">The sequence shown here is derived from an EMBL/GenBank/DDBJ whole genome shotgun (WGS) entry which is preliminary data.</text>
</comment>
<evidence type="ECO:0000313" key="3">
    <source>
        <dbReference type="EMBL" id="MFD2661374.1"/>
    </source>
</evidence>
<organism evidence="3 4">
    <name type="scientific">Paenibacillus thailandensis</name>
    <dbReference type="NCBI Taxonomy" id="393250"/>
    <lineage>
        <taxon>Bacteria</taxon>
        <taxon>Bacillati</taxon>
        <taxon>Bacillota</taxon>
        <taxon>Bacilli</taxon>
        <taxon>Bacillales</taxon>
        <taxon>Paenibacillaceae</taxon>
        <taxon>Paenibacillus</taxon>
    </lineage>
</organism>
<gene>
    <name evidence="3" type="ORF">ACFSW5_14060</name>
</gene>
<dbReference type="GO" id="GO:0003810">
    <property type="term" value="F:protein-glutamine gamma-glutamyltransferase activity"/>
    <property type="evidence" value="ECO:0007669"/>
    <property type="project" value="UniProtKB-EC"/>
</dbReference>
<dbReference type="RefSeq" id="WP_379274135.1">
    <property type="nucleotide sequence ID" value="NZ_JBHUGT010000019.1"/>
</dbReference>
<dbReference type="InterPro" id="IPR020916">
    <property type="entry name" value="Gln_gamma-glutamylTfrase_bac"/>
</dbReference>
<name>A0ABW5QY52_9BACL</name>
<evidence type="ECO:0000313" key="4">
    <source>
        <dbReference type="Proteomes" id="UP001597493"/>
    </source>
</evidence>
<dbReference type="EMBL" id="JBHUMY010000013">
    <property type="protein sequence ID" value="MFD2661374.1"/>
    <property type="molecule type" value="Genomic_DNA"/>
</dbReference>
<keyword evidence="4" id="KW-1185">Reference proteome</keyword>
<dbReference type="Pfam" id="PF20085">
    <property type="entry name" value="TGL"/>
    <property type="match status" value="1"/>
</dbReference>
<protein>
    <submittedName>
        <fullName evidence="3">Protein-glutamine gamma-glutamyltransferase</fullName>
        <ecNumber evidence="3">2.3.2.13</ecNumber>
    </submittedName>
</protein>
<evidence type="ECO:0000256" key="1">
    <source>
        <dbReference type="ARBA" id="ARBA00022679"/>
    </source>
</evidence>
<keyword evidence="1 3" id="KW-0808">Transferase</keyword>
<keyword evidence="3" id="KW-0012">Acyltransferase</keyword>
<proteinExistence type="inferred from homology"/>
<dbReference type="Proteomes" id="UP001597493">
    <property type="component" value="Unassembled WGS sequence"/>
</dbReference>
<dbReference type="HAMAP" id="MF_00727">
    <property type="entry name" value="Tgl"/>
    <property type="match status" value="1"/>
</dbReference>
<accession>A0ABW5QY52</accession>
<keyword evidence="2" id="KW-0749">Sporulation</keyword>
<reference evidence="4" key="1">
    <citation type="journal article" date="2019" name="Int. J. Syst. Evol. Microbiol.">
        <title>The Global Catalogue of Microorganisms (GCM) 10K type strain sequencing project: providing services to taxonomists for standard genome sequencing and annotation.</title>
        <authorList>
            <consortium name="The Broad Institute Genomics Platform"/>
            <consortium name="The Broad Institute Genome Sequencing Center for Infectious Disease"/>
            <person name="Wu L."/>
            <person name="Ma J."/>
        </authorList>
    </citation>
    <scope>NUCLEOTIDE SEQUENCE [LARGE SCALE GENOMIC DNA]</scope>
    <source>
        <strain evidence="4">TISTR 1827</strain>
    </source>
</reference>
<evidence type="ECO:0000256" key="2">
    <source>
        <dbReference type="ARBA" id="ARBA00022969"/>
    </source>
</evidence>
<dbReference type="EC" id="2.3.2.13" evidence="3"/>
<sequence>MIRIQGVSEVEIMQLPTSSRQRHIVNQRMNSPVTYRYSSLEALRFELIMRENIVRAAEELYESDAGFAVFARSRCNERLWERTYNGGFQLRPEVSPSYAITDIFRNGRAYAFECATAMVLILYKAVLETIGRDKFDMYFKNLYVRDWHYDSDLNLVTVFDSDEATLGDIVYFNNPDHHPETPEWQGENAIKVAYDYYFGHGIGIRTARGIIEALNRRRFPGSHRSAYLTEQVNHPDFEHLRNIATREAEPTLAYLEGDVIARLGSHGYVYRFKKRA</sequence>